<dbReference type="GO" id="GO:0016811">
    <property type="term" value="F:hydrolase activity, acting on carbon-nitrogen (but not peptide) bonds, in linear amides"/>
    <property type="evidence" value="ECO:0007669"/>
    <property type="project" value="TreeGrafter"/>
</dbReference>
<dbReference type="PANTHER" id="PTHR12993">
    <property type="entry name" value="N-ACETYLGLUCOSAMINYL-PHOSPHATIDYLINOSITOL DE-N-ACETYLASE-RELATED"/>
    <property type="match status" value="1"/>
</dbReference>
<accession>A0A6N3DIS8</accession>
<dbReference type="RefSeq" id="WP_156705138.1">
    <property type="nucleotide sequence ID" value="NZ_CACRUX010000057.1"/>
</dbReference>
<proteinExistence type="predicted"/>
<dbReference type="PANTHER" id="PTHR12993:SF29">
    <property type="entry name" value="BLR3841 PROTEIN"/>
    <property type="match status" value="1"/>
</dbReference>
<protein>
    <submittedName>
        <fullName evidence="1">4-oxalmesaconate hydratase</fullName>
        <ecNumber evidence="1">4.2.1.83</ecNumber>
    </submittedName>
</protein>
<organism evidence="1">
    <name type="scientific">Veillonella ratti</name>
    <dbReference type="NCBI Taxonomy" id="103892"/>
    <lineage>
        <taxon>Bacteria</taxon>
        <taxon>Bacillati</taxon>
        <taxon>Bacillota</taxon>
        <taxon>Negativicutes</taxon>
        <taxon>Veillonellales</taxon>
        <taxon>Veillonellaceae</taxon>
        <taxon>Veillonella</taxon>
    </lineage>
</organism>
<dbReference type="SUPFAM" id="SSF102588">
    <property type="entry name" value="LmbE-like"/>
    <property type="match status" value="1"/>
</dbReference>
<dbReference type="EMBL" id="CACRUX010000057">
    <property type="protein sequence ID" value="VYU25533.1"/>
    <property type="molecule type" value="Genomic_DNA"/>
</dbReference>
<sequence>MEGKRILVVSAHAADYVWRSGGTIAKYIKHGANVDVVVLSFGVRGESAAQWKKEGATYDTVKQNRLEETTKAAEILGVKNIEFWDLPDYPMRPYLTEDIRKRMVKKIREVRPDIIITHDKKGKDILNPDHNDVSEFVFECSIHSNSRGVIVDNLPTTKQMRLFGFEPHQTELSQFVPDELVDITEVYEQKVAVMQCFQAQHHLIQYYTERANLRGNHLRRISGNQTYKYGEAFSSFFPIAGDELV</sequence>
<reference evidence="1" key="1">
    <citation type="submission" date="2019-11" db="EMBL/GenBank/DDBJ databases">
        <authorList>
            <person name="Feng L."/>
        </authorList>
    </citation>
    <scope>NUCLEOTIDE SEQUENCE</scope>
    <source>
        <strain evidence="1">VrattiLFYP33</strain>
    </source>
</reference>
<dbReference type="AlphaFoldDB" id="A0A6N3DIS8"/>
<keyword evidence="1" id="KW-0456">Lyase</keyword>
<name>A0A6N3DIS8_9FIRM</name>
<evidence type="ECO:0000313" key="1">
    <source>
        <dbReference type="EMBL" id="VYU25533.1"/>
    </source>
</evidence>
<dbReference type="Pfam" id="PF02585">
    <property type="entry name" value="PIG-L"/>
    <property type="match status" value="1"/>
</dbReference>
<gene>
    <name evidence="1" type="primary">galB</name>
    <name evidence="1" type="ORF">VRLFYP33_01562</name>
</gene>
<dbReference type="GO" id="GO:0047584">
    <property type="term" value="F:4-oxalmesaconate hydratase activity"/>
    <property type="evidence" value="ECO:0007669"/>
    <property type="project" value="UniProtKB-EC"/>
</dbReference>
<dbReference type="InterPro" id="IPR024078">
    <property type="entry name" value="LmbE-like_dom_sf"/>
</dbReference>
<dbReference type="Gene3D" id="3.40.50.10320">
    <property type="entry name" value="LmbE-like"/>
    <property type="match status" value="1"/>
</dbReference>
<dbReference type="EC" id="4.2.1.83" evidence="1"/>
<dbReference type="InterPro" id="IPR003737">
    <property type="entry name" value="GlcNAc_PI_deacetylase-related"/>
</dbReference>